<feature type="domain" description="CCHC-type" evidence="30">
    <location>
        <begin position="408"/>
        <end position="423"/>
    </location>
</feature>
<dbReference type="PROSITE" id="PS50158">
    <property type="entry name" value="ZF_CCHC"/>
    <property type="match status" value="2"/>
</dbReference>
<evidence type="ECO:0000256" key="19">
    <source>
        <dbReference type="ARBA" id="ARBA00022870"/>
    </source>
</evidence>
<evidence type="ECO:0000256" key="3">
    <source>
        <dbReference type="ARBA" id="ARBA00008364"/>
    </source>
</evidence>
<feature type="compositionally biased region" description="Low complexity" evidence="29">
    <location>
        <begin position="114"/>
        <end position="124"/>
    </location>
</feature>
<evidence type="ECO:0000256" key="29">
    <source>
        <dbReference type="SAM" id="MobiDB-lite"/>
    </source>
</evidence>
<dbReference type="SUPFAM" id="SSF47836">
    <property type="entry name" value="Retroviral matrix proteins"/>
    <property type="match status" value="1"/>
</dbReference>
<evidence type="ECO:0000256" key="24">
    <source>
        <dbReference type="ARBA" id="ARBA00023200"/>
    </source>
</evidence>
<keyword evidence="12" id="KW-0519">Myristate</keyword>
<evidence type="ECO:0000256" key="8">
    <source>
        <dbReference type="ARBA" id="ARBA00022562"/>
    </source>
</evidence>
<comment type="similarity">
    <text evidence="3">Belongs to the primate lentivirus group gag polyprotein family.</text>
</comment>
<dbReference type="Gene3D" id="1.10.375.10">
    <property type="entry name" value="Human Immunodeficiency Virus Type 1 Capsid Protein"/>
    <property type="match status" value="1"/>
</dbReference>
<evidence type="ECO:0000256" key="6">
    <source>
        <dbReference type="ARBA" id="ARBA00022553"/>
    </source>
</evidence>
<evidence type="ECO:0000313" key="31">
    <source>
        <dbReference type="EMBL" id="AFN81336.1"/>
    </source>
</evidence>
<dbReference type="PRINTS" id="PR00234">
    <property type="entry name" value="HIV1MATRIX"/>
</dbReference>
<dbReference type="Pfam" id="PF19317">
    <property type="entry name" value="Gag_p24_C"/>
    <property type="match status" value="1"/>
</dbReference>
<sequence>MGARASVLSGGKLDAWEKIRLRPGGKKKYKLKHIIWASRELERFALNPGLLETAEGCQQLMDQLQSALGTGTEELKSLFNTLATLWCVHLRIDIKDTKEALDKVEERKNKSKQKTQQAAAATGSTSQNFPIVQNAQGQMTHQAISPRTLNAWVKVIEEKAFSPEVIPMFSALSEGATPQDLNMMLNIVGGHQAAMQMLKDTINEEAAEWDRIHPVHAGPIPPGQMREPRGSDIAGTTSNLQEQIGWMTSNPPIPVGDIYKRWIILGLNKIVRMYSPVSILDIRQGPKEPFRDYVDRFFKTLRAEQATQEVKNWMTETLLVQNANPDCKTILKALGPGATLEEMMTACQGVGGPSHKARVLAEAMSQANQSNIMMQRGNFRGQRTIKCFNCGKEGHLARNCKAPRKRGCWKCGKEGHQMKDCTERQANFLGKIWPSNKGRPGNFPQSRPEPTAPPAESFRMGEETTASLKQEPGDKGLYPPLTSLKSLFGNDP</sequence>
<evidence type="ECO:0000256" key="17">
    <source>
        <dbReference type="ARBA" id="ARBA00022833"/>
    </source>
</evidence>
<gene>
    <name evidence="31" type="primary">gag</name>
</gene>
<dbReference type="Gene3D" id="1.10.1200.30">
    <property type="match status" value="1"/>
</dbReference>
<dbReference type="PANTHER" id="PTHR40389">
    <property type="entry name" value="ENDOGENOUS RETROVIRUS GROUP K MEMBER 24 GAG POLYPROTEIN-RELATED"/>
    <property type="match status" value="1"/>
</dbReference>
<keyword evidence="17 28" id="KW-0862">Zinc</keyword>
<evidence type="ECO:0000256" key="9">
    <source>
        <dbReference type="ARBA" id="ARBA00022581"/>
    </source>
</evidence>
<keyword evidence="6" id="KW-0597">Phosphoprotein</keyword>
<keyword evidence="10" id="KW-1188">Viral release from host cell</keyword>
<dbReference type="InterPro" id="IPR045345">
    <property type="entry name" value="Gag_p24_C"/>
</dbReference>
<keyword evidence="16 27" id="KW-0863">Zinc-finger</keyword>
<evidence type="ECO:0000256" key="10">
    <source>
        <dbReference type="ARBA" id="ARBA00022612"/>
    </source>
</evidence>
<keyword evidence="13 28" id="KW-0479">Metal-binding</keyword>
<evidence type="ECO:0000256" key="25">
    <source>
        <dbReference type="ARBA" id="ARBA00023288"/>
    </source>
</evidence>
<comment type="subcellular location">
    <subcellularLocation>
        <location evidence="1">Host cell membrane</location>
        <topology evidence="1">Lipid-anchor</topology>
    </subcellularLocation>
    <subcellularLocation>
        <location evidence="2">Host endosome</location>
        <location evidence="2">Host multivesicular body</location>
    </subcellularLocation>
    <subcellularLocation>
        <location evidence="26">Virion membrane</location>
        <topology evidence="26">Lipid-anchor</topology>
    </subcellularLocation>
    <subcellularLocation>
        <location evidence="28">Virion</location>
    </subcellularLocation>
    <subcellularLocation>
        <location evidence="28">Host cytoplasm</location>
    </subcellularLocation>
    <subcellularLocation>
        <location evidence="28">Host nucleus</location>
    </subcellularLocation>
</comment>
<comment type="PTM">
    <molecule>Gag-Pol polyprotein</molecule>
    <text evidence="28">Specific enzymatic cleavages by the viral protease yield mature proteins.</text>
</comment>
<keyword evidence="18 28" id="KW-0946">Virion</keyword>
<reference evidence="31" key="1">
    <citation type="submission" date="2012-06" db="EMBL/GenBank/DDBJ databases">
        <authorList>
            <person name="Tongo Passo M."/>
        </authorList>
    </citation>
    <scope>NUCLEOTIDE SEQUENCE</scope>
    <source>
        <strain evidence="31">BS75</strain>
    </source>
</reference>
<dbReference type="Pfam" id="PF00098">
    <property type="entry name" value="zf-CCHC"/>
    <property type="match status" value="2"/>
</dbReference>
<evidence type="ECO:0000256" key="5">
    <source>
        <dbReference type="ARBA" id="ARBA00022511"/>
    </source>
</evidence>
<dbReference type="FunFam" id="1.10.375.10:FF:000001">
    <property type="entry name" value="Gag polyprotein"/>
    <property type="match status" value="1"/>
</dbReference>
<keyword evidence="7 28" id="KW-0167">Capsid protein</keyword>
<dbReference type="GO" id="GO:0019013">
    <property type="term" value="C:viral nucleocapsid"/>
    <property type="evidence" value="ECO:0007669"/>
    <property type="project" value="UniProtKB-KW"/>
</dbReference>
<dbReference type="InterPro" id="IPR010999">
    <property type="entry name" value="Retrovr_matrix"/>
</dbReference>
<name>I6ZNT8_HV1</name>
<evidence type="ECO:0000259" key="30">
    <source>
        <dbReference type="PROSITE" id="PS50158"/>
    </source>
</evidence>
<dbReference type="GO" id="GO:0042025">
    <property type="term" value="C:host cell nucleus"/>
    <property type="evidence" value="ECO:0007669"/>
    <property type="project" value="UniProtKB-SubCell"/>
</dbReference>
<evidence type="ECO:0000256" key="4">
    <source>
        <dbReference type="ARBA" id="ARBA00022462"/>
    </source>
</evidence>
<keyword evidence="22 28" id="KW-0543">Viral nucleoprotein</keyword>
<dbReference type="FunFam" id="4.10.60.10:FF:000001">
    <property type="entry name" value="Gag polyprotein"/>
    <property type="match status" value="1"/>
</dbReference>
<keyword evidence="21" id="KW-1039">Host endosome</keyword>
<keyword evidence="15" id="KW-0688">Ribosomal frameshifting</keyword>
<evidence type="ECO:0000256" key="14">
    <source>
        <dbReference type="ARBA" id="ARBA00022737"/>
    </source>
</evidence>
<proteinExistence type="inferred from homology"/>
<keyword evidence="5" id="KW-1032">Host cell membrane</keyword>
<dbReference type="GO" id="GO:0003723">
    <property type="term" value="F:RNA binding"/>
    <property type="evidence" value="ECO:0007669"/>
    <property type="project" value="UniProtKB-KW"/>
</dbReference>
<keyword evidence="24 28" id="KW-1035">Host cytoplasm</keyword>
<keyword evidence="8 28" id="KW-1048">Host nucleus</keyword>
<dbReference type="GO" id="GO:0075523">
    <property type="term" value="P:viral translational frameshifting"/>
    <property type="evidence" value="ECO:0007669"/>
    <property type="project" value="UniProtKB-KW"/>
</dbReference>
<evidence type="ECO:0000256" key="1">
    <source>
        <dbReference type="ARBA" id="ARBA00004425"/>
    </source>
</evidence>
<dbReference type="InterPro" id="IPR012344">
    <property type="entry name" value="Matrix_HIV/RSV_N"/>
</dbReference>
<dbReference type="PANTHER" id="PTHR40389:SF4">
    <property type="match status" value="1"/>
</dbReference>
<evidence type="ECO:0000256" key="15">
    <source>
        <dbReference type="ARBA" id="ARBA00022758"/>
    </source>
</evidence>
<keyword evidence="9 28" id="KW-0945">Host-virus interaction</keyword>
<protein>
    <recommendedName>
        <fullName evidence="28">Gag polyprotein</fullName>
    </recommendedName>
    <component>
        <recommendedName>
            <fullName evidence="28">Matrix protein p17</fullName>
            <shortName evidence="28">MA</shortName>
        </recommendedName>
    </component>
</protein>
<evidence type="ECO:0000256" key="26">
    <source>
        <dbReference type="ARBA" id="ARBA00037826"/>
    </source>
</evidence>
<evidence type="ECO:0000256" key="22">
    <source>
        <dbReference type="ARBA" id="ARBA00023086"/>
    </source>
</evidence>
<dbReference type="SUPFAM" id="SSF57756">
    <property type="entry name" value="Retrovirus zinc finger-like domains"/>
    <property type="match status" value="1"/>
</dbReference>
<dbReference type="Pfam" id="PF00540">
    <property type="entry name" value="Gag_p17"/>
    <property type="match status" value="1"/>
</dbReference>
<evidence type="ECO:0000256" key="11">
    <source>
        <dbReference type="ARBA" id="ARBA00022637"/>
    </source>
</evidence>
<evidence type="ECO:0000256" key="7">
    <source>
        <dbReference type="ARBA" id="ARBA00022561"/>
    </source>
</evidence>
<dbReference type="InterPro" id="IPR001878">
    <property type="entry name" value="Znf_CCHC"/>
</dbReference>
<evidence type="ECO:0000256" key="28">
    <source>
        <dbReference type="RuleBase" id="RU004487"/>
    </source>
</evidence>
<dbReference type="InterPro" id="IPR000071">
    <property type="entry name" value="Lentvrl_matrix_N"/>
</dbReference>
<dbReference type="SUPFAM" id="SSF47943">
    <property type="entry name" value="Retrovirus capsid protein, N-terminal core domain"/>
    <property type="match status" value="1"/>
</dbReference>
<dbReference type="Pfam" id="PF08705">
    <property type="entry name" value="Gag_p6"/>
    <property type="match status" value="1"/>
</dbReference>
<comment type="subcellular location">
    <molecule>Matrix protein p17</molecule>
    <subcellularLocation>
        <location evidence="28">Virion membrane</location>
        <topology evidence="28">Lipid-anchor</topology>
    </subcellularLocation>
    <subcellularLocation>
        <location evidence="28">Host nucleus</location>
    </subcellularLocation>
    <subcellularLocation>
        <location evidence="28">Host cytoplasm</location>
    </subcellularLocation>
</comment>
<keyword evidence="25" id="KW-0449">Lipoprotein</keyword>
<feature type="domain" description="CCHC-type" evidence="30">
    <location>
        <begin position="386"/>
        <end position="401"/>
    </location>
</feature>
<dbReference type="GO" id="GO:0020002">
    <property type="term" value="C:host cell plasma membrane"/>
    <property type="evidence" value="ECO:0007669"/>
    <property type="project" value="UniProtKB-SubCell"/>
</dbReference>
<dbReference type="Gene3D" id="6.10.250.390">
    <property type="match status" value="1"/>
</dbReference>
<evidence type="ECO:0000256" key="13">
    <source>
        <dbReference type="ARBA" id="ARBA00022723"/>
    </source>
</evidence>
<keyword evidence="4" id="KW-1187">Viral budding via the host ESCRT complexes</keyword>
<dbReference type="FunFam" id="1.10.1200.30:FF:000001">
    <property type="entry name" value="Gag polyprotein"/>
    <property type="match status" value="1"/>
</dbReference>
<dbReference type="SMART" id="SM00343">
    <property type="entry name" value="ZnF_C2HC"/>
    <property type="match status" value="2"/>
</dbReference>
<keyword evidence="19" id="KW-1043">Host membrane</keyword>
<evidence type="ECO:0000256" key="20">
    <source>
        <dbReference type="ARBA" id="ARBA00022884"/>
    </source>
</evidence>
<dbReference type="GO" id="GO:0055036">
    <property type="term" value="C:virion membrane"/>
    <property type="evidence" value="ECO:0007669"/>
    <property type="project" value="UniProtKB-SubCell"/>
</dbReference>
<evidence type="ECO:0000256" key="18">
    <source>
        <dbReference type="ARBA" id="ARBA00022844"/>
    </source>
</evidence>
<evidence type="ECO:0000256" key="27">
    <source>
        <dbReference type="PROSITE-ProRule" id="PRU00047"/>
    </source>
</evidence>
<dbReference type="SUPFAM" id="SSF47353">
    <property type="entry name" value="Retrovirus capsid dimerization domain-like"/>
    <property type="match status" value="1"/>
</dbReference>
<evidence type="ECO:0000256" key="12">
    <source>
        <dbReference type="ARBA" id="ARBA00022707"/>
    </source>
</evidence>
<evidence type="ECO:0000256" key="21">
    <source>
        <dbReference type="ARBA" id="ARBA00023046"/>
    </source>
</evidence>
<dbReference type="GO" id="GO:0005198">
    <property type="term" value="F:structural molecule activity"/>
    <property type="evidence" value="ECO:0007669"/>
    <property type="project" value="InterPro"/>
</dbReference>
<dbReference type="Pfam" id="PF00607">
    <property type="entry name" value="Gag_p24"/>
    <property type="match status" value="1"/>
</dbReference>
<dbReference type="GO" id="GO:0039702">
    <property type="term" value="P:viral budding via host ESCRT complex"/>
    <property type="evidence" value="ECO:0007669"/>
    <property type="project" value="UniProtKB-KW"/>
</dbReference>
<organismHost>
    <name type="scientific">Homo sapiens</name>
    <name type="common">Human</name>
    <dbReference type="NCBI Taxonomy" id="9606"/>
</organismHost>
<dbReference type="GO" id="GO:0008270">
    <property type="term" value="F:zinc ion binding"/>
    <property type="evidence" value="ECO:0007669"/>
    <property type="project" value="UniProtKB-KW"/>
</dbReference>
<dbReference type="Gene3D" id="1.20.5.760">
    <property type="entry name" value="Single helix bin"/>
    <property type="match status" value="1"/>
</dbReference>
<feature type="region of interest" description="Disordered" evidence="29">
    <location>
        <begin position="432"/>
        <end position="492"/>
    </location>
</feature>
<dbReference type="InterPro" id="IPR014817">
    <property type="entry name" value="Gag_p6"/>
</dbReference>
<keyword evidence="14" id="KW-0677">Repeat</keyword>
<evidence type="ECO:0000256" key="23">
    <source>
        <dbReference type="ARBA" id="ARBA00023136"/>
    </source>
</evidence>
<evidence type="ECO:0000256" key="16">
    <source>
        <dbReference type="ARBA" id="ARBA00022771"/>
    </source>
</evidence>
<feature type="region of interest" description="Disordered" evidence="29">
    <location>
        <begin position="105"/>
        <end position="124"/>
    </location>
</feature>
<keyword evidence="20 28" id="KW-0694">RNA-binding</keyword>
<keyword evidence="23" id="KW-0472">Membrane</keyword>
<evidence type="ECO:0000256" key="2">
    <source>
        <dbReference type="ARBA" id="ARBA00004560"/>
    </source>
</evidence>
<dbReference type="InterPro" id="IPR008916">
    <property type="entry name" value="Retrov_capsid_C"/>
</dbReference>
<organism evidence="31">
    <name type="scientific">Human immunodeficiency virus type 1</name>
    <name type="common">HIV-1</name>
    <dbReference type="NCBI Taxonomy" id="11676"/>
    <lineage>
        <taxon>Viruses</taxon>
        <taxon>Riboviria</taxon>
        <taxon>Pararnavirae</taxon>
        <taxon>Artverviricota</taxon>
        <taxon>Revtraviricetes</taxon>
        <taxon>Ortervirales</taxon>
        <taxon>Retroviridae</taxon>
        <taxon>Orthoretrovirinae</taxon>
        <taxon>Lentivirus</taxon>
        <taxon>Lentivirus humimdef1</taxon>
    </lineage>
</organism>
<dbReference type="InterPro" id="IPR008919">
    <property type="entry name" value="Retrov_capsid_N"/>
</dbReference>
<dbReference type="Gene3D" id="1.10.150.90">
    <property type="entry name" value="Immunodeficiency lentiviruses, gag gene matrix protein p17"/>
    <property type="match status" value="1"/>
</dbReference>
<keyword evidence="11" id="KW-1198">Viral budding</keyword>
<accession>I6ZNT8</accession>
<dbReference type="InterPro" id="IPR050195">
    <property type="entry name" value="Primate_lentivir_Gag_pol-like"/>
</dbReference>
<dbReference type="InterPro" id="IPR036875">
    <property type="entry name" value="Znf_CCHC_sf"/>
</dbReference>
<dbReference type="GO" id="GO:0072494">
    <property type="term" value="C:host multivesicular body"/>
    <property type="evidence" value="ECO:0007669"/>
    <property type="project" value="UniProtKB-SubCell"/>
</dbReference>
<dbReference type="EMBL" id="JX244946">
    <property type="protein sequence ID" value="AFN81336.1"/>
    <property type="molecule type" value="Genomic_RNA"/>
</dbReference>
<dbReference type="Gene3D" id="4.10.60.10">
    <property type="entry name" value="Zinc finger, CCHC-type"/>
    <property type="match status" value="1"/>
</dbReference>